<dbReference type="EMBL" id="BAAAOR010000003">
    <property type="protein sequence ID" value="GAA1503581.1"/>
    <property type="molecule type" value="Genomic_DNA"/>
</dbReference>
<accession>A0ABN1ZTH5</accession>
<comment type="caution">
    <text evidence="4">The sequence shown here is derived from an EMBL/GenBank/DDBJ whole genome shotgun (WGS) entry which is preliminary data.</text>
</comment>
<dbReference type="SMART" id="SM00822">
    <property type="entry name" value="PKS_KR"/>
    <property type="match status" value="1"/>
</dbReference>
<dbReference type="SUPFAM" id="SSF51735">
    <property type="entry name" value="NAD(P)-binding Rossmann-fold domains"/>
    <property type="match status" value="1"/>
</dbReference>
<dbReference type="InterPro" id="IPR036291">
    <property type="entry name" value="NAD(P)-bd_dom_sf"/>
</dbReference>
<evidence type="ECO:0000256" key="1">
    <source>
        <dbReference type="ARBA" id="ARBA00006484"/>
    </source>
</evidence>
<protein>
    <submittedName>
        <fullName evidence="4">Glucose 1-dehydrogenase</fullName>
    </submittedName>
</protein>
<dbReference type="Gene3D" id="3.40.50.720">
    <property type="entry name" value="NAD(P)-binding Rossmann-like Domain"/>
    <property type="match status" value="1"/>
</dbReference>
<proteinExistence type="inferred from homology"/>
<comment type="similarity">
    <text evidence="1">Belongs to the short-chain dehydrogenases/reductases (SDR) family.</text>
</comment>
<organism evidence="4 5">
    <name type="scientific">Nocardioides humi</name>
    <dbReference type="NCBI Taxonomy" id="449461"/>
    <lineage>
        <taxon>Bacteria</taxon>
        <taxon>Bacillati</taxon>
        <taxon>Actinomycetota</taxon>
        <taxon>Actinomycetes</taxon>
        <taxon>Propionibacteriales</taxon>
        <taxon>Nocardioidaceae</taxon>
        <taxon>Nocardioides</taxon>
    </lineage>
</organism>
<dbReference type="RefSeq" id="WP_141006074.1">
    <property type="nucleotide sequence ID" value="NZ_BAAAOR010000003.1"/>
</dbReference>
<dbReference type="Pfam" id="PF13561">
    <property type="entry name" value="adh_short_C2"/>
    <property type="match status" value="1"/>
</dbReference>
<evidence type="ECO:0000313" key="5">
    <source>
        <dbReference type="Proteomes" id="UP001500842"/>
    </source>
</evidence>
<name>A0ABN1ZTH5_9ACTN</name>
<evidence type="ECO:0000256" key="2">
    <source>
        <dbReference type="ARBA" id="ARBA00023002"/>
    </source>
</evidence>
<reference evidence="4 5" key="1">
    <citation type="journal article" date="2019" name="Int. J. Syst. Evol. Microbiol.">
        <title>The Global Catalogue of Microorganisms (GCM) 10K type strain sequencing project: providing services to taxonomists for standard genome sequencing and annotation.</title>
        <authorList>
            <consortium name="The Broad Institute Genomics Platform"/>
            <consortium name="The Broad Institute Genome Sequencing Center for Infectious Disease"/>
            <person name="Wu L."/>
            <person name="Ma J."/>
        </authorList>
    </citation>
    <scope>NUCLEOTIDE SEQUENCE [LARGE SCALE GENOMIC DNA]</scope>
    <source>
        <strain evidence="4 5">JCM 14942</strain>
    </source>
</reference>
<keyword evidence="2" id="KW-0560">Oxidoreductase</keyword>
<feature type="domain" description="Ketoreductase" evidence="3">
    <location>
        <begin position="7"/>
        <end position="183"/>
    </location>
</feature>
<dbReference type="PRINTS" id="PR00081">
    <property type="entry name" value="GDHRDH"/>
</dbReference>
<dbReference type="PANTHER" id="PTHR43180">
    <property type="entry name" value="3-OXOACYL-(ACYL-CARRIER-PROTEIN) REDUCTASE (AFU_ORTHOLOGUE AFUA_6G11210)"/>
    <property type="match status" value="1"/>
</dbReference>
<evidence type="ECO:0000259" key="3">
    <source>
        <dbReference type="SMART" id="SM00822"/>
    </source>
</evidence>
<evidence type="ECO:0000313" key="4">
    <source>
        <dbReference type="EMBL" id="GAA1503581.1"/>
    </source>
</evidence>
<dbReference type="PRINTS" id="PR00080">
    <property type="entry name" value="SDRFAMILY"/>
</dbReference>
<gene>
    <name evidence="4" type="ORF">GCM10009788_03470</name>
</gene>
<dbReference type="PANTHER" id="PTHR43180:SF66">
    <property type="entry name" value="SHORT-CHAIN DEHYDROGENASE_REDUCTASE FAMILY PROTEIN"/>
    <property type="match status" value="1"/>
</dbReference>
<dbReference type="InterPro" id="IPR002347">
    <property type="entry name" value="SDR_fam"/>
</dbReference>
<dbReference type="InterPro" id="IPR057326">
    <property type="entry name" value="KR_dom"/>
</dbReference>
<dbReference type="Proteomes" id="UP001500842">
    <property type="component" value="Unassembled WGS sequence"/>
</dbReference>
<keyword evidence="5" id="KW-1185">Reference proteome</keyword>
<sequence>MDRLKDKVAVVTGGAVGIGLATARLFAEEGATVVVADLEKPEQEVDGPDLEYAELDVTDEHAWARVVDEVVARHGRLDVLVNNAGVIDYAAIDAVTAADWARVVGVDQTGVFLGMRAALGPMLAQGSGSIINLSSAWGVVGSEGVAAYQAAKGGVRGLTRNGAVTYARRGVRVNTVIPGWVTTPLTDAQPAEKNAEVIALTPLGYGAEPRDIAWGCVYLASDESRYVTGSELVIDGGLLAQ</sequence>